<dbReference type="PANTHER" id="PTHR11220:SF1">
    <property type="entry name" value="HEME-BINDING PROTEIN 2"/>
    <property type="match status" value="1"/>
</dbReference>
<proteinExistence type="inferred from homology"/>
<keyword evidence="3" id="KW-1185">Reference proteome</keyword>
<dbReference type="InterPro" id="IPR011256">
    <property type="entry name" value="Reg_factor_effector_dom_sf"/>
</dbReference>
<comment type="similarity">
    <text evidence="1">Belongs to the HEBP family.</text>
</comment>
<organism evidence="2 3">
    <name type="scientific">Porites evermanni</name>
    <dbReference type="NCBI Taxonomy" id="104178"/>
    <lineage>
        <taxon>Eukaryota</taxon>
        <taxon>Metazoa</taxon>
        <taxon>Cnidaria</taxon>
        <taxon>Anthozoa</taxon>
        <taxon>Hexacorallia</taxon>
        <taxon>Scleractinia</taxon>
        <taxon>Fungiina</taxon>
        <taxon>Poritidae</taxon>
        <taxon>Porites</taxon>
    </lineage>
</organism>
<dbReference type="InterPro" id="IPR006917">
    <property type="entry name" value="SOUL_heme-bd"/>
</dbReference>
<dbReference type="Gene3D" id="3.20.80.10">
    <property type="entry name" value="Regulatory factor, effector binding domain"/>
    <property type="match status" value="1"/>
</dbReference>
<comment type="caution">
    <text evidence="2">The sequence shown here is derived from an EMBL/GenBank/DDBJ whole genome shotgun (WGS) entry which is preliminary data.</text>
</comment>
<sequence>MNVCTLNWVELRCVQVEVKTLSSRPRTQTKIMFGWLKGEEKPKVDTSEFHVPESYRGSEGPRFKVLESKDDYEARLYESSHWVKTRFEEGNLENCSSTGFWRLFNYIRGENEGGQKIAMTVPVSSHVELDDDGNCKDFTMGFYMPAEHQANPPIPKDKSVFHEKDEGLVMYSRHFGGFAKEKDWRENYQQLKQSLDRDGKGYVKNKYVTAGHDPPFRLFGRHNEVLVLADPQPSTEGKKQGEE</sequence>
<dbReference type="Pfam" id="PF04832">
    <property type="entry name" value="SOUL"/>
    <property type="match status" value="1"/>
</dbReference>
<dbReference type="SUPFAM" id="SSF55136">
    <property type="entry name" value="Probable bacterial effector-binding domain"/>
    <property type="match status" value="1"/>
</dbReference>
<gene>
    <name evidence="2" type="ORF">PEVE_00006255</name>
</gene>
<name>A0ABN8LWX3_9CNID</name>
<dbReference type="Proteomes" id="UP001159427">
    <property type="component" value="Unassembled WGS sequence"/>
</dbReference>
<reference evidence="2 3" key="1">
    <citation type="submission" date="2022-05" db="EMBL/GenBank/DDBJ databases">
        <authorList>
            <consortium name="Genoscope - CEA"/>
            <person name="William W."/>
        </authorList>
    </citation>
    <scope>NUCLEOTIDE SEQUENCE [LARGE SCALE GENOMIC DNA]</scope>
</reference>
<protein>
    <recommendedName>
        <fullName evidence="4">Heme-binding protein 2-like</fullName>
    </recommendedName>
</protein>
<evidence type="ECO:0000313" key="3">
    <source>
        <dbReference type="Proteomes" id="UP001159427"/>
    </source>
</evidence>
<accession>A0ABN8LWX3</accession>
<evidence type="ECO:0000256" key="1">
    <source>
        <dbReference type="ARBA" id="ARBA00009817"/>
    </source>
</evidence>
<evidence type="ECO:0008006" key="4">
    <source>
        <dbReference type="Google" id="ProtNLM"/>
    </source>
</evidence>
<dbReference type="EMBL" id="CALNXI010000140">
    <property type="protein sequence ID" value="CAH3020212.1"/>
    <property type="molecule type" value="Genomic_DNA"/>
</dbReference>
<dbReference type="PANTHER" id="PTHR11220">
    <property type="entry name" value="HEME-BINDING PROTEIN-RELATED"/>
    <property type="match status" value="1"/>
</dbReference>
<evidence type="ECO:0000313" key="2">
    <source>
        <dbReference type="EMBL" id="CAH3020212.1"/>
    </source>
</evidence>